<name>A0A453PDN8_AEGTS</name>
<reference evidence="3" key="1">
    <citation type="journal article" date="2014" name="Science">
        <title>Ancient hybridizations among the ancestral genomes of bread wheat.</title>
        <authorList>
            <consortium name="International Wheat Genome Sequencing Consortium,"/>
            <person name="Marcussen T."/>
            <person name="Sandve S.R."/>
            <person name="Heier L."/>
            <person name="Spannagl M."/>
            <person name="Pfeifer M."/>
            <person name="Jakobsen K.S."/>
            <person name="Wulff B.B."/>
            <person name="Steuernagel B."/>
            <person name="Mayer K.F."/>
            <person name="Olsen O.A."/>
        </authorList>
    </citation>
    <scope>NUCLEOTIDE SEQUENCE [LARGE SCALE GENOMIC DNA]</scope>
    <source>
        <strain evidence="3">cv. AL8/78</strain>
    </source>
</reference>
<organism evidence="2 3">
    <name type="scientific">Aegilops tauschii subsp. strangulata</name>
    <name type="common">Goatgrass</name>
    <dbReference type="NCBI Taxonomy" id="200361"/>
    <lineage>
        <taxon>Eukaryota</taxon>
        <taxon>Viridiplantae</taxon>
        <taxon>Streptophyta</taxon>
        <taxon>Embryophyta</taxon>
        <taxon>Tracheophyta</taxon>
        <taxon>Spermatophyta</taxon>
        <taxon>Magnoliopsida</taxon>
        <taxon>Liliopsida</taxon>
        <taxon>Poales</taxon>
        <taxon>Poaceae</taxon>
        <taxon>BOP clade</taxon>
        <taxon>Pooideae</taxon>
        <taxon>Triticodae</taxon>
        <taxon>Triticeae</taxon>
        <taxon>Triticinae</taxon>
        <taxon>Aegilops</taxon>
    </lineage>
</organism>
<dbReference type="EnsemblPlants" id="AET6Gv20694500.2">
    <property type="protein sequence ID" value="AET6Gv20694500.2"/>
    <property type="gene ID" value="AET6Gv20694500"/>
</dbReference>
<accession>A0A453PDN8</accession>
<protein>
    <recommendedName>
        <fullName evidence="4">Kinesin light chain</fullName>
    </recommendedName>
</protein>
<dbReference type="Gramene" id="AET6Gv20694500.2">
    <property type="protein sequence ID" value="AET6Gv20694500.2"/>
    <property type="gene ID" value="AET6Gv20694500"/>
</dbReference>
<evidence type="ECO:0008006" key="4">
    <source>
        <dbReference type="Google" id="ProtNLM"/>
    </source>
</evidence>
<evidence type="ECO:0000313" key="3">
    <source>
        <dbReference type="Proteomes" id="UP000015105"/>
    </source>
</evidence>
<feature type="region of interest" description="Disordered" evidence="1">
    <location>
        <begin position="66"/>
        <end position="85"/>
    </location>
</feature>
<reference evidence="2" key="4">
    <citation type="submission" date="2019-03" db="UniProtKB">
        <authorList>
            <consortium name="EnsemblPlants"/>
        </authorList>
    </citation>
    <scope>IDENTIFICATION</scope>
</reference>
<dbReference type="Proteomes" id="UP000015105">
    <property type="component" value="Chromosome 6D"/>
</dbReference>
<dbReference type="Gene3D" id="1.25.40.10">
    <property type="entry name" value="Tetratricopeptide repeat domain"/>
    <property type="match status" value="1"/>
</dbReference>
<dbReference type="InterPro" id="IPR011990">
    <property type="entry name" value="TPR-like_helical_dom_sf"/>
</dbReference>
<reference evidence="3" key="2">
    <citation type="journal article" date="2017" name="Nat. Plants">
        <title>The Aegilops tauschii genome reveals multiple impacts of transposons.</title>
        <authorList>
            <person name="Zhao G."/>
            <person name="Zou C."/>
            <person name="Li K."/>
            <person name="Wang K."/>
            <person name="Li T."/>
            <person name="Gao L."/>
            <person name="Zhang X."/>
            <person name="Wang H."/>
            <person name="Yang Z."/>
            <person name="Liu X."/>
            <person name="Jiang W."/>
            <person name="Mao L."/>
            <person name="Kong X."/>
            <person name="Jiao Y."/>
            <person name="Jia J."/>
        </authorList>
    </citation>
    <scope>NUCLEOTIDE SEQUENCE [LARGE SCALE GENOMIC DNA]</scope>
    <source>
        <strain evidence="3">cv. AL8/78</strain>
    </source>
</reference>
<dbReference type="PANTHER" id="PTHR46284:SF5">
    <property type="entry name" value="PROTEIN KINESIN LIGHT CHAIN-RELATED 3"/>
    <property type="match status" value="1"/>
</dbReference>
<keyword evidence="3" id="KW-1185">Reference proteome</keyword>
<dbReference type="AlphaFoldDB" id="A0A453PDN8"/>
<reference evidence="2" key="5">
    <citation type="journal article" date="2021" name="G3 (Bethesda)">
        <title>Aegilops tauschii genome assembly Aet v5.0 features greater sequence contiguity and improved annotation.</title>
        <authorList>
            <person name="Wang L."/>
            <person name="Zhu T."/>
            <person name="Rodriguez J.C."/>
            <person name="Deal K.R."/>
            <person name="Dubcovsky J."/>
            <person name="McGuire P.E."/>
            <person name="Lux T."/>
            <person name="Spannagl M."/>
            <person name="Mayer K.F.X."/>
            <person name="Baldrich P."/>
            <person name="Meyers B.C."/>
            <person name="Huo N."/>
            <person name="Gu Y.Q."/>
            <person name="Zhou H."/>
            <person name="Devos K.M."/>
            <person name="Bennetzen J.L."/>
            <person name="Unver T."/>
            <person name="Budak H."/>
            <person name="Gulick P.J."/>
            <person name="Galiba G."/>
            <person name="Kalapos B."/>
            <person name="Nelson D.R."/>
            <person name="Li P."/>
            <person name="You F.M."/>
            <person name="Luo M.C."/>
            <person name="Dvorak J."/>
        </authorList>
    </citation>
    <scope>NUCLEOTIDE SEQUENCE [LARGE SCALE GENOMIC DNA]</scope>
    <source>
        <strain evidence="2">cv. AL8/78</strain>
    </source>
</reference>
<evidence type="ECO:0000313" key="2">
    <source>
        <dbReference type="EnsemblPlants" id="AET6Gv20694500.2"/>
    </source>
</evidence>
<sequence length="85" mass="9849">EIENCISLSEYVQLIIFLFFCVARLDEAIEILEYVVEMREEKLGTANPDVDDEKRRLAELLKEAGRGRSRKAKSLENLLETNPYT</sequence>
<dbReference type="PANTHER" id="PTHR46284">
    <property type="entry name" value="PROTEIN KINESIN LIGHT CHAIN-RELATED 3"/>
    <property type="match status" value="1"/>
</dbReference>
<reference evidence="2" key="3">
    <citation type="journal article" date="2017" name="Nature">
        <title>Genome sequence of the progenitor of the wheat D genome Aegilops tauschii.</title>
        <authorList>
            <person name="Luo M.C."/>
            <person name="Gu Y.Q."/>
            <person name="Puiu D."/>
            <person name="Wang H."/>
            <person name="Twardziok S.O."/>
            <person name="Deal K.R."/>
            <person name="Huo N."/>
            <person name="Zhu T."/>
            <person name="Wang L."/>
            <person name="Wang Y."/>
            <person name="McGuire P.E."/>
            <person name="Liu S."/>
            <person name="Long H."/>
            <person name="Ramasamy R.K."/>
            <person name="Rodriguez J.C."/>
            <person name="Van S.L."/>
            <person name="Yuan L."/>
            <person name="Wang Z."/>
            <person name="Xia Z."/>
            <person name="Xiao L."/>
            <person name="Anderson O.D."/>
            <person name="Ouyang S."/>
            <person name="Liang Y."/>
            <person name="Zimin A.V."/>
            <person name="Pertea G."/>
            <person name="Qi P."/>
            <person name="Bennetzen J.L."/>
            <person name="Dai X."/>
            <person name="Dawson M.W."/>
            <person name="Muller H.G."/>
            <person name="Kugler K."/>
            <person name="Rivarola-Duarte L."/>
            <person name="Spannagl M."/>
            <person name="Mayer K.F.X."/>
            <person name="Lu F.H."/>
            <person name="Bevan M.W."/>
            <person name="Leroy P."/>
            <person name="Li P."/>
            <person name="You F.M."/>
            <person name="Sun Q."/>
            <person name="Liu Z."/>
            <person name="Lyons E."/>
            <person name="Wicker T."/>
            <person name="Salzberg S.L."/>
            <person name="Devos K.M."/>
            <person name="Dvorak J."/>
        </authorList>
    </citation>
    <scope>NUCLEOTIDE SEQUENCE [LARGE SCALE GENOMIC DNA]</scope>
    <source>
        <strain evidence="2">cv. AL8/78</strain>
    </source>
</reference>
<proteinExistence type="predicted"/>
<evidence type="ECO:0000256" key="1">
    <source>
        <dbReference type="SAM" id="MobiDB-lite"/>
    </source>
</evidence>